<dbReference type="Gene3D" id="3.10.450.50">
    <property type="match status" value="1"/>
</dbReference>
<dbReference type="Proteomes" id="UP000269438">
    <property type="component" value="Unassembled WGS sequence"/>
</dbReference>
<organism evidence="2 3">
    <name type="scientific">Mycetocola lacteus</name>
    <dbReference type="NCBI Taxonomy" id="76637"/>
    <lineage>
        <taxon>Bacteria</taxon>
        <taxon>Bacillati</taxon>
        <taxon>Actinomycetota</taxon>
        <taxon>Actinomycetes</taxon>
        <taxon>Micrococcales</taxon>
        <taxon>Microbacteriaceae</taxon>
        <taxon>Mycetocola</taxon>
    </lineage>
</organism>
<dbReference type="EMBL" id="RCUY01000009">
    <property type="protein sequence ID" value="RLP82239.1"/>
    <property type="molecule type" value="Genomic_DNA"/>
</dbReference>
<reference evidence="2 3" key="1">
    <citation type="submission" date="2018-10" db="EMBL/GenBank/DDBJ databases">
        <authorList>
            <person name="Li J."/>
        </authorList>
    </citation>
    <scope>NUCLEOTIDE SEQUENCE [LARGE SCALE GENOMIC DNA]</scope>
    <source>
        <strain evidence="2 3">JCM 11654</strain>
    </source>
</reference>
<evidence type="ECO:0000313" key="2">
    <source>
        <dbReference type="EMBL" id="RLP82239.1"/>
    </source>
</evidence>
<dbReference type="AlphaFoldDB" id="A0A3L7AP40"/>
<proteinExistence type="predicted"/>
<dbReference type="OrthoDB" id="8375282at2"/>
<comment type="caution">
    <text evidence="2">The sequence shown here is derived from an EMBL/GenBank/DDBJ whole genome shotgun (WGS) entry which is preliminary data.</text>
</comment>
<dbReference type="RefSeq" id="WP_121688777.1">
    <property type="nucleotide sequence ID" value="NZ_RCUY01000009.1"/>
</dbReference>
<evidence type="ECO:0000313" key="3">
    <source>
        <dbReference type="Proteomes" id="UP000269438"/>
    </source>
</evidence>
<accession>A0A3L7AP40</accession>
<dbReference type="InterPro" id="IPR032710">
    <property type="entry name" value="NTF2-like_dom_sf"/>
</dbReference>
<protein>
    <submittedName>
        <fullName evidence="2">Nuclear transport factor 2 family protein</fullName>
    </submittedName>
</protein>
<dbReference type="SUPFAM" id="SSF54427">
    <property type="entry name" value="NTF2-like"/>
    <property type="match status" value="1"/>
</dbReference>
<feature type="domain" description="SnoaL-like" evidence="1">
    <location>
        <begin position="8"/>
        <end position="113"/>
    </location>
</feature>
<sequence>MSIPAAYQRYEDALATGDMAALAAALHPAVVWHQPGANPLSGDHVGPDAVLALLGGFMERSQGTFALQTQTRMVNGDTVATTVAFSAQRPGRPDLGMNGVDVFRIADDRIAEIWLFSTDQEAEDAFWQD</sequence>
<dbReference type="InterPro" id="IPR037401">
    <property type="entry name" value="SnoaL-like"/>
</dbReference>
<gene>
    <name evidence="2" type="ORF">D9V34_10595</name>
</gene>
<keyword evidence="3" id="KW-1185">Reference proteome</keyword>
<name>A0A3L7AP40_9MICO</name>
<dbReference type="Pfam" id="PF12680">
    <property type="entry name" value="SnoaL_2"/>
    <property type="match status" value="1"/>
</dbReference>
<evidence type="ECO:0000259" key="1">
    <source>
        <dbReference type="Pfam" id="PF12680"/>
    </source>
</evidence>